<name>A0ACC3AIH4_9EURO</name>
<proteinExistence type="predicted"/>
<dbReference type="Proteomes" id="UP001172386">
    <property type="component" value="Unassembled WGS sequence"/>
</dbReference>
<sequence>MQRDIKPPHDYSSYKFNHSRYSPPESPKHLPSLLNGGESSMNNSHRGLPAPLGLSLPPPDRGQSTAPSLGHLPAPPPQWAGQDESMRNWLQAKAEEDRRKQEEERTKQETLRLDQRKIEQTMLRESLQGGVPPPMVPLIFAGMGGGNLPGHTLEWAQQYLAQLSLQNQQQHQQIQTQQQQIQQQQQQQQLQQQGPPSPDIRRDSRMIPPNPYGAQQQSQSSVQQSHSQLQNQNRSLIQGTQNAPLSRLNTAELQAQPLPSSTTSSRHSGHPLQQTQTAQSEPSSGPSLFFHHWTPPNNTTGGQPPTPSGKSQHGSPFSQNAPSHLRSEYQQSPKKRKLGGVYATNQPPTSQPLDPSPPGSSHRDHSPRAGSQERRHSRQHSDASSRDTDSRPVARPSSRQQRQDELSGVQNYHNRQYTATSNGGSGDDHLMR</sequence>
<comment type="caution">
    <text evidence="1">The sequence shown here is derived from an EMBL/GenBank/DDBJ whole genome shotgun (WGS) entry which is preliminary data.</text>
</comment>
<organism evidence="1 2">
    <name type="scientific">Neophaeococcomyces mojaviensis</name>
    <dbReference type="NCBI Taxonomy" id="3383035"/>
    <lineage>
        <taxon>Eukaryota</taxon>
        <taxon>Fungi</taxon>
        <taxon>Dikarya</taxon>
        <taxon>Ascomycota</taxon>
        <taxon>Pezizomycotina</taxon>
        <taxon>Eurotiomycetes</taxon>
        <taxon>Chaetothyriomycetidae</taxon>
        <taxon>Chaetothyriales</taxon>
        <taxon>Chaetothyriales incertae sedis</taxon>
        <taxon>Neophaeococcomyces</taxon>
    </lineage>
</organism>
<reference evidence="1" key="1">
    <citation type="submission" date="2022-10" db="EMBL/GenBank/DDBJ databases">
        <title>Culturing micro-colonial fungi from biological soil crusts in the Mojave desert and describing Neophaeococcomyces mojavensis, and introducing the new genera and species Taxawa tesnikishii.</title>
        <authorList>
            <person name="Kurbessoian T."/>
            <person name="Stajich J.E."/>
        </authorList>
    </citation>
    <scope>NUCLEOTIDE SEQUENCE</scope>
    <source>
        <strain evidence="1">JES_112</strain>
    </source>
</reference>
<dbReference type="EMBL" id="JAPDRQ010000010">
    <property type="protein sequence ID" value="KAJ9663227.1"/>
    <property type="molecule type" value="Genomic_DNA"/>
</dbReference>
<gene>
    <name evidence="1" type="ORF">H2198_000988</name>
</gene>
<protein>
    <submittedName>
        <fullName evidence="1">Uncharacterized protein</fullName>
    </submittedName>
</protein>
<evidence type="ECO:0000313" key="1">
    <source>
        <dbReference type="EMBL" id="KAJ9663227.1"/>
    </source>
</evidence>
<accession>A0ACC3AIH4</accession>
<keyword evidence="2" id="KW-1185">Reference proteome</keyword>
<evidence type="ECO:0000313" key="2">
    <source>
        <dbReference type="Proteomes" id="UP001172386"/>
    </source>
</evidence>